<organism evidence="2 3">
    <name type="scientific">Stephania cephalantha</name>
    <dbReference type="NCBI Taxonomy" id="152367"/>
    <lineage>
        <taxon>Eukaryota</taxon>
        <taxon>Viridiplantae</taxon>
        <taxon>Streptophyta</taxon>
        <taxon>Embryophyta</taxon>
        <taxon>Tracheophyta</taxon>
        <taxon>Spermatophyta</taxon>
        <taxon>Magnoliopsida</taxon>
        <taxon>Ranunculales</taxon>
        <taxon>Menispermaceae</taxon>
        <taxon>Menispermoideae</taxon>
        <taxon>Cissampelideae</taxon>
        <taxon>Stephania</taxon>
    </lineage>
</organism>
<gene>
    <name evidence="2" type="ORF">Scep_002003</name>
</gene>
<keyword evidence="1" id="KW-0472">Membrane</keyword>
<dbReference type="EMBL" id="JBBNAG010000001">
    <property type="protein sequence ID" value="KAK9166812.1"/>
    <property type="molecule type" value="Genomic_DNA"/>
</dbReference>
<comment type="caution">
    <text evidence="2">The sequence shown here is derived from an EMBL/GenBank/DDBJ whole genome shotgun (WGS) entry which is preliminary data.</text>
</comment>
<keyword evidence="1" id="KW-1133">Transmembrane helix</keyword>
<accession>A0AAP0L939</accession>
<reference evidence="2 3" key="1">
    <citation type="submission" date="2024-01" db="EMBL/GenBank/DDBJ databases">
        <title>Genome assemblies of Stephania.</title>
        <authorList>
            <person name="Yang L."/>
        </authorList>
    </citation>
    <scope>NUCLEOTIDE SEQUENCE [LARGE SCALE GENOMIC DNA]</scope>
    <source>
        <strain evidence="2">JXDWG</strain>
        <tissue evidence="2">Leaf</tissue>
    </source>
</reference>
<proteinExistence type="predicted"/>
<evidence type="ECO:0000313" key="2">
    <source>
        <dbReference type="EMBL" id="KAK9166812.1"/>
    </source>
</evidence>
<evidence type="ECO:0000313" key="3">
    <source>
        <dbReference type="Proteomes" id="UP001419268"/>
    </source>
</evidence>
<keyword evidence="1" id="KW-0812">Transmembrane</keyword>
<evidence type="ECO:0000256" key="1">
    <source>
        <dbReference type="SAM" id="Phobius"/>
    </source>
</evidence>
<name>A0AAP0L939_9MAGN</name>
<protein>
    <submittedName>
        <fullName evidence="2">Uncharacterized protein</fullName>
    </submittedName>
</protein>
<dbReference type="Proteomes" id="UP001419268">
    <property type="component" value="Unassembled WGS sequence"/>
</dbReference>
<feature type="transmembrane region" description="Helical" evidence="1">
    <location>
        <begin position="20"/>
        <end position="37"/>
    </location>
</feature>
<dbReference type="AlphaFoldDB" id="A0AAP0L939"/>
<sequence length="52" mass="6282">MFCRITKMRRKKERPEAKDLMMIFHMFFCVLKIFGGFEMKIQALGKERHQSG</sequence>
<keyword evidence="3" id="KW-1185">Reference proteome</keyword>